<dbReference type="GO" id="GO:0051536">
    <property type="term" value="F:iron-sulfur cluster binding"/>
    <property type="evidence" value="ECO:0007669"/>
    <property type="project" value="InterPro"/>
</dbReference>
<dbReference type="RefSeq" id="WP_272425312.1">
    <property type="nucleotide sequence ID" value="NZ_JAGTJJ010000018.1"/>
</dbReference>
<gene>
    <name evidence="2" type="ORF">KEG57_26815</name>
</gene>
<dbReference type="InterPro" id="IPR042204">
    <property type="entry name" value="2Fe-2S-bd_N"/>
</dbReference>
<sequence>MFRRTRAFRDPITIHLDGSPVRAERGEPLAASLLAEDKFILARSPKLHRPRSASCFRGGCDGCLMRVDGTPNVMTCLHATRGEEEVEAQNVIGSRQADLLRVTDWFFPKGIDHHHFMAGVPALGTIMQTMARKIAGLGRMPSEIEAPRPARVLEADVVVVGAGLAGLVVAQKLGAAGARVVVVDDGLSLGGSLLALPDHAPLLESIRATGELVFSRATAAGVYLGDLLVAAEEGAVVVRAPAKVFATGVHDGVSAFPGNDLPGVFSARALCLLHAYGIEPDGPVVVAGEGFWADELARRLGDRAVRAAASAIAGVEGTGQVKRVLLRERAEEERRIDAEILALALPGAPAFELAAQAGAEVRFDPARGYAVACEEDGTAGEGIWAVGECTGIDFDPDVITAAAERCAAAITRR</sequence>
<proteinExistence type="predicted"/>
<dbReference type="InterPro" id="IPR051691">
    <property type="entry name" value="Metab_Enz_Cyan_OpOx_G3PDH"/>
</dbReference>
<dbReference type="Pfam" id="PF13510">
    <property type="entry name" value="Fer2_4"/>
    <property type="match status" value="1"/>
</dbReference>
<name>A0A9X3X7T9_9BACT</name>
<dbReference type="InterPro" id="IPR036188">
    <property type="entry name" value="FAD/NAD-bd_sf"/>
</dbReference>
<protein>
    <submittedName>
        <fullName evidence="2">(2Fe-2S)-binding protein</fullName>
    </submittedName>
</protein>
<dbReference type="GO" id="GO:0016491">
    <property type="term" value="F:oxidoreductase activity"/>
    <property type="evidence" value="ECO:0007669"/>
    <property type="project" value="UniProtKB-KW"/>
</dbReference>
<dbReference type="SUPFAM" id="SSF51905">
    <property type="entry name" value="FAD/NAD(P)-binding domain"/>
    <property type="match status" value="1"/>
</dbReference>
<dbReference type="Pfam" id="PF13450">
    <property type="entry name" value="NAD_binding_8"/>
    <property type="match status" value="1"/>
</dbReference>
<keyword evidence="1" id="KW-0560">Oxidoreductase</keyword>
<dbReference type="InterPro" id="IPR036010">
    <property type="entry name" value="2Fe-2S_ferredoxin-like_sf"/>
</dbReference>
<evidence type="ECO:0000313" key="3">
    <source>
        <dbReference type="Proteomes" id="UP001151081"/>
    </source>
</evidence>
<reference evidence="2 3" key="1">
    <citation type="submission" date="2021-04" db="EMBL/GenBank/DDBJ databases">
        <title>Genome analysis of Polyangium sp.</title>
        <authorList>
            <person name="Li Y."/>
            <person name="Wang J."/>
        </authorList>
    </citation>
    <scope>NUCLEOTIDE SEQUENCE [LARGE SCALE GENOMIC DNA]</scope>
    <source>
        <strain evidence="2 3">SDU14</strain>
    </source>
</reference>
<dbReference type="PANTHER" id="PTHR42949">
    <property type="entry name" value="ANAEROBIC GLYCEROL-3-PHOSPHATE DEHYDROGENASE SUBUNIT B"/>
    <property type="match status" value="1"/>
</dbReference>
<dbReference type="PRINTS" id="PR00368">
    <property type="entry name" value="FADPNR"/>
</dbReference>
<dbReference type="EMBL" id="JAGTJJ010000018">
    <property type="protein sequence ID" value="MDC3984150.1"/>
    <property type="molecule type" value="Genomic_DNA"/>
</dbReference>
<organism evidence="2 3">
    <name type="scientific">Polyangium jinanense</name>
    <dbReference type="NCBI Taxonomy" id="2829994"/>
    <lineage>
        <taxon>Bacteria</taxon>
        <taxon>Pseudomonadati</taxon>
        <taxon>Myxococcota</taxon>
        <taxon>Polyangia</taxon>
        <taxon>Polyangiales</taxon>
        <taxon>Polyangiaceae</taxon>
        <taxon>Polyangium</taxon>
    </lineage>
</organism>
<comment type="caution">
    <text evidence="2">The sequence shown here is derived from an EMBL/GenBank/DDBJ whole genome shotgun (WGS) entry which is preliminary data.</text>
</comment>
<keyword evidence="3" id="KW-1185">Reference proteome</keyword>
<dbReference type="Gene3D" id="3.10.20.440">
    <property type="entry name" value="2Fe-2S iron-sulphur cluster binding domain, sarcosine oxidase, alpha subunit, N-terminal domain"/>
    <property type="match status" value="1"/>
</dbReference>
<evidence type="ECO:0000256" key="1">
    <source>
        <dbReference type="ARBA" id="ARBA00023002"/>
    </source>
</evidence>
<dbReference type="SUPFAM" id="SSF54292">
    <property type="entry name" value="2Fe-2S ferredoxin-like"/>
    <property type="match status" value="1"/>
</dbReference>
<dbReference type="AlphaFoldDB" id="A0A9X3X7T9"/>
<dbReference type="PANTHER" id="PTHR42949:SF3">
    <property type="entry name" value="ANAEROBIC GLYCEROL-3-PHOSPHATE DEHYDROGENASE SUBUNIT B"/>
    <property type="match status" value="1"/>
</dbReference>
<dbReference type="Gene3D" id="3.50.50.60">
    <property type="entry name" value="FAD/NAD(P)-binding domain"/>
    <property type="match status" value="3"/>
</dbReference>
<accession>A0A9X3X7T9</accession>
<evidence type="ECO:0000313" key="2">
    <source>
        <dbReference type="EMBL" id="MDC3984150.1"/>
    </source>
</evidence>
<dbReference type="Proteomes" id="UP001151081">
    <property type="component" value="Unassembled WGS sequence"/>
</dbReference>